<dbReference type="Pfam" id="PF03401">
    <property type="entry name" value="TctC"/>
    <property type="match status" value="1"/>
</dbReference>
<dbReference type="InterPro" id="IPR005064">
    <property type="entry name" value="BUG"/>
</dbReference>
<dbReference type="SUPFAM" id="SSF53850">
    <property type="entry name" value="Periplasmic binding protein-like II"/>
    <property type="match status" value="1"/>
</dbReference>
<evidence type="ECO:0000313" key="4">
    <source>
        <dbReference type="Proteomes" id="UP000246352"/>
    </source>
</evidence>
<dbReference type="OrthoDB" id="7243230at2"/>
<keyword evidence="3" id="KW-0675">Receptor</keyword>
<organism evidence="3 4">
    <name type="scientific">Hoeflea marina</name>
    <dbReference type="NCBI Taxonomy" id="274592"/>
    <lineage>
        <taxon>Bacteria</taxon>
        <taxon>Pseudomonadati</taxon>
        <taxon>Pseudomonadota</taxon>
        <taxon>Alphaproteobacteria</taxon>
        <taxon>Hyphomicrobiales</taxon>
        <taxon>Rhizobiaceae</taxon>
        <taxon>Hoeflea</taxon>
    </lineage>
</organism>
<accession>A0A317PQG1</accession>
<dbReference type="PIRSF" id="PIRSF017082">
    <property type="entry name" value="YflP"/>
    <property type="match status" value="1"/>
</dbReference>
<dbReference type="PANTHER" id="PTHR42928">
    <property type="entry name" value="TRICARBOXYLATE-BINDING PROTEIN"/>
    <property type="match status" value="1"/>
</dbReference>
<evidence type="ECO:0000256" key="2">
    <source>
        <dbReference type="SAM" id="SignalP"/>
    </source>
</evidence>
<proteinExistence type="inferred from homology"/>
<evidence type="ECO:0000256" key="1">
    <source>
        <dbReference type="ARBA" id="ARBA00006987"/>
    </source>
</evidence>
<protein>
    <submittedName>
        <fullName evidence="3">Tripartite-type tricarboxylate transporter receptor subunit TctC</fullName>
    </submittedName>
</protein>
<dbReference type="EMBL" id="QGTR01000001">
    <property type="protein sequence ID" value="PWW03721.1"/>
    <property type="molecule type" value="Genomic_DNA"/>
</dbReference>
<dbReference type="AlphaFoldDB" id="A0A317PQG1"/>
<dbReference type="PANTHER" id="PTHR42928:SF5">
    <property type="entry name" value="BLR1237 PROTEIN"/>
    <property type="match status" value="1"/>
</dbReference>
<evidence type="ECO:0000313" key="3">
    <source>
        <dbReference type="EMBL" id="PWW03721.1"/>
    </source>
</evidence>
<dbReference type="Proteomes" id="UP000246352">
    <property type="component" value="Unassembled WGS sequence"/>
</dbReference>
<gene>
    <name evidence="3" type="ORF">DFR52_101407</name>
</gene>
<keyword evidence="2" id="KW-0732">Signal</keyword>
<dbReference type="CDD" id="cd07012">
    <property type="entry name" value="PBP2_Bug_TTT"/>
    <property type="match status" value="1"/>
</dbReference>
<name>A0A317PQG1_9HYPH</name>
<dbReference type="InterPro" id="IPR042100">
    <property type="entry name" value="Bug_dom1"/>
</dbReference>
<dbReference type="Gene3D" id="3.40.190.10">
    <property type="entry name" value="Periplasmic binding protein-like II"/>
    <property type="match status" value="1"/>
</dbReference>
<keyword evidence="4" id="KW-1185">Reference proteome</keyword>
<dbReference type="Gene3D" id="3.40.190.150">
    <property type="entry name" value="Bordetella uptake gene, domain 1"/>
    <property type="match status" value="1"/>
</dbReference>
<dbReference type="RefSeq" id="WP_110030240.1">
    <property type="nucleotide sequence ID" value="NZ_QGTR01000001.1"/>
</dbReference>
<feature type="signal peptide" evidence="2">
    <location>
        <begin position="1"/>
        <end position="26"/>
    </location>
</feature>
<comment type="similarity">
    <text evidence="1">Belongs to the UPF0065 (bug) family.</text>
</comment>
<feature type="chain" id="PRO_5016351399" evidence="2">
    <location>
        <begin position="27"/>
        <end position="319"/>
    </location>
</feature>
<sequence>MVWLTKTRFALAAIVALALAPATAHAQYPEKPVQIIVPFGAGDAIDGTARVIAQLLQKKFGVPFVVRNTAGAGGSVGTAEAARAPADGYTLLVASTGALTARPIMADAGYETDDFVALAQLVETPIAVAVAAGSPLKSIEDIIAKAKDGGATFATPGPGSSQHVSMSDFAASQGAKLTHISGNGGKGAVTKALSGEVDFSFVGAPVYASLAKAGQIRVIGVAADQQVSYLPDAPTFKDQGFDFNASVWFGLVARKGTPDDVLASLDAALKEIAVSDELKSLYAKYSYTDAFLDADGFGKVIAASTEQNKRILNDLGLAK</sequence>
<comment type="caution">
    <text evidence="3">The sequence shown here is derived from an EMBL/GenBank/DDBJ whole genome shotgun (WGS) entry which is preliminary data.</text>
</comment>
<reference evidence="3 4" key="1">
    <citation type="submission" date="2018-05" db="EMBL/GenBank/DDBJ databases">
        <title>Genomic Encyclopedia of Type Strains, Phase IV (KMG-IV): sequencing the most valuable type-strain genomes for metagenomic binning, comparative biology and taxonomic classification.</title>
        <authorList>
            <person name="Goeker M."/>
        </authorList>
    </citation>
    <scope>NUCLEOTIDE SEQUENCE [LARGE SCALE GENOMIC DNA]</scope>
    <source>
        <strain evidence="3 4">DSM 16791</strain>
    </source>
</reference>